<protein>
    <submittedName>
        <fullName evidence="9">4Fe-4S ferredoxin iron-sulfur binding domain protein</fullName>
    </submittedName>
</protein>
<keyword evidence="7" id="KW-1133">Transmembrane helix</keyword>
<feature type="transmembrane region" description="Helical" evidence="7">
    <location>
        <begin position="136"/>
        <end position="160"/>
    </location>
</feature>
<evidence type="ECO:0000259" key="8">
    <source>
        <dbReference type="PROSITE" id="PS51379"/>
    </source>
</evidence>
<dbReference type="HOGENOM" id="CLU_033147_1_0_2"/>
<dbReference type="GO" id="GO:0051539">
    <property type="term" value="F:4 iron, 4 sulfur cluster binding"/>
    <property type="evidence" value="ECO:0007669"/>
    <property type="project" value="UniProtKB-KW"/>
</dbReference>
<dbReference type="Proteomes" id="UP000001106">
    <property type="component" value="Chromosome"/>
</dbReference>
<dbReference type="InterPro" id="IPR017900">
    <property type="entry name" value="4Fe4S_Fe_S_CS"/>
</dbReference>
<dbReference type="InterPro" id="IPR017896">
    <property type="entry name" value="4Fe4S_Fe-S-bd"/>
</dbReference>
<evidence type="ECO:0000256" key="2">
    <source>
        <dbReference type="ARBA" id="ARBA00022485"/>
    </source>
</evidence>
<keyword evidence="4" id="KW-0249">Electron transport</keyword>
<dbReference type="PANTHER" id="PTHR30176:SF3">
    <property type="entry name" value="FERREDOXIN-TYPE PROTEIN NAPH"/>
    <property type="match status" value="1"/>
</dbReference>
<keyword evidence="7" id="KW-0812">Transmembrane</keyword>
<dbReference type="Pfam" id="PF12801">
    <property type="entry name" value="Fer4_5"/>
    <property type="match status" value="2"/>
</dbReference>
<dbReference type="AlphaFoldDB" id="A6UVE6"/>
<evidence type="ECO:0000256" key="7">
    <source>
        <dbReference type="SAM" id="Phobius"/>
    </source>
</evidence>
<dbReference type="eggNOG" id="arCOG02772">
    <property type="taxonomic scope" value="Archaea"/>
</dbReference>
<dbReference type="PANTHER" id="PTHR30176">
    <property type="entry name" value="FERREDOXIN-TYPE PROTEIN NAPH"/>
    <property type="match status" value="1"/>
</dbReference>
<keyword evidence="3" id="KW-0479">Metal-binding</keyword>
<proteinExistence type="predicted"/>
<dbReference type="GO" id="GO:0005886">
    <property type="term" value="C:plasma membrane"/>
    <property type="evidence" value="ECO:0007669"/>
    <property type="project" value="TreeGrafter"/>
</dbReference>
<evidence type="ECO:0000256" key="4">
    <source>
        <dbReference type="ARBA" id="ARBA00022982"/>
    </source>
</evidence>
<feature type="domain" description="4Fe-4S ferredoxin-type" evidence="8">
    <location>
        <begin position="184"/>
        <end position="206"/>
    </location>
</feature>
<evidence type="ECO:0000256" key="5">
    <source>
        <dbReference type="ARBA" id="ARBA00023004"/>
    </source>
</evidence>
<feature type="domain" description="4Fe-4S ferredoxin-type" evidence="8">
    <location>
        <begin position="208"/>
        <end position="237"/>
    </location>
</feature>
<evidence type="ECO:0000256" key="3">
    <source>
        <dbReference type="ARBA" id="ARBA00022723"/>
    </source>
</evidence>
<dbReference type="STRING" id="419665.Maeo_0887"/>
<gene>
    <name evidence="9" type="ordered locus">Maeo_0887</name>
</gene>
<dbReference type="OrthoDB" id="23478at2157"/>
<keyword evidence="10" id="KW-1185">Reference proteome</keyword>
<dbReference type="Gene3D" id="3.30.70.20">
    <property type="match status" value="1"/>
</dbReference>
<dbReference type="PROSITE" id="PS00198">
    <property type="entry name" value="4FE4S_FER_1"/>
    <property type="match status" value="1"/>
</dbReference>
<keyword evidence="5" id="KW-0408">Iron</keyword>
<keyword evidence="6" id="KW-0411">Iron-sulfur</keyword>
<keyword evidence="1" id="KW-0813">Transport</keyword>
<name>A6UVE6_META3</name>
<dbReference type="EMBL" id="CP000743">
    <property type="protein sequence ID" value="ABR56468.1"/>
    <property type="molecule type" value="Genomic_DNA"/>
</dbReference>
<dbReference type="InterPro" id="IPR051684">
    <property type="entry name" value="Electron_Trans/Redox"/>
</dbReference>
<evidence type="ECO:0000256" key="6">
    <source>
        <dbReference type="ARBA" id="ARBA00023014"/>
    </source>
</evidence>
<dbReference type="GO" id="GO:0016491">
    <property type="term" value="F:oxidoreductase activity"/>
    <property type="evidence" value="ECO:0007669"/>
    <property type="project" value="UniProtKB-ARBA"/>
</dbReference>
<keyword evidence="2" id="KW-0004">4Fe-4S</keyword>
<sequence length="240" mass="27631">MDKLQTIRKIVQSAFFIKFVILSVFLSSFFCLCIFGYIEQFILLGSIYFVPVVIVISLLTLIFGRLFCGWMCPLGFIFDLTYKLRVKLSRLKKLPEVPKNIHNKLIYLKYVILILFIILTYYLATYTYCSVCPIGALTNLSGTLLSFIILIGVILLGFIYPMAFCRYLCPIGALLGIFSIKPLFKLKLNNKCVNCKLCERKCPVQINLTKNIDQTECIRCFECVSSCKKDAIDFKPFFKR</sequence>
<feature type="transmembrane region" description="Helical" evidence="7">
    <location>
        <begin position="15"/>
        <end position="35"/>
    </location>
</feature>
<feature type="transmembrane region" description="Helical" evidence="7">
    <location>
        <begin position="105"/>
        <end position="124"/>
    </location>
</feature>
<dbReference type="RefSeq" id="WP_011973600.1">
    <property type="nucleotide sequence ID" value="NC_009635.1"/>
</dbReference>
<dbReference type="KEGG" id="mae:Maeo_0887"/>
<evidence type="ECO:0000256" key="1">
    <source>
        <dbReference type="ARBA" id="ARBA00022448"/>
    </source>
</evidence>
<evidence type="ECO:0000313" key="9">
    <source>
        <dbReference type="EMBL" id="ABR56468.1"/>
    </source>
</evidence>
<reference evidence="9" key="1">
    <citation type="submission" date="2007-06" db="EMBL/GenBank/DDBJ databases">
        <title>Complete sequence of Methanococcus aeolicus Nankai-3.</title>
        <authorList>
            <consortium name="US DOE Joint Genome Institute"/>
            <person name="Copeland A."/>
            <person name="Lucas S."/>
            <person name="Lapidus A."/>
            <person name="Barry K."/>
            <person name="Glavina del Rio T."/>
            <person name="Dalin E."/>
            <person name="Tice H."/>
            <person name="Pitluck S."/>
            <person name="Chain P."/>
            <person name="Malfatti S."/>
            <person name="Shin M."/>
            <person name="Vergez L."/>
            <person name="Schmutz J."/>
            <person name="Larimer F."/>
            <person name="Land M."/>
            <person name="Hauser L."/>
            <person name="Kyrpides N."/>
            <person name="Lykidis A."/>
            <person name="Sieprawska-Lupa M."/>
            <person name="Whitman W.B."/>
            <person name="Richardson P."/>
        </authorList>
    </citation>
    <scope>NUCLEOTIDE SEQUENCE [LARGE SCALE GENOMIC DNA]</scope>
    <source>
        <strain evidence="9">Nankai-3</strain>
    </source>
</reference>
<accession>A6UVE6</accession>
<dbReference type="GO" id="GO:0046872">
    <property type="term" value="F:metal ion binding"/>
    <property type="evidence" value="ECO:0007669"/>
    <property type="project" value="UniProtKB-KW"/>
</dbReference>
<dbReference type="GeneID" id="5327380"/>
<organism evidence="9 10">
    <name type="scientific">Methanococcus aeolicus (strain ATCC BAA-1280 / DSM 17508 / OCM 812 / Nankai-3)</name>
    <dbReference type="NCBI Taxonomy" id="419665"/>
    <lineage>
        <taxon>Archaea</taxon>
        <taxon>Methanobacteriati</taxon>
        <taxon>Methanobacteriota</taxon>
        <taxon>Methanomada group</taxon>
        <taxon>Methanococci</taxon>
        <taxon>Methanococcales</taxon>
        <taxon>Methanococcaceae</taxon>
        <taxon>Methanococcus</taxon>
    </lineage>
</organism>
<evidence type="ECO:0000313" key="10">
    <source>
        <dbReference type="Proteomes" id="UP000001106"/>
    </source>
</evidence>
<dbReference type="SUPFAM" id="SSF54862">
    <property type="entry name" value="4Fe-4S ferredoxins"/>
    <property type="match status" value="1"/>
</dbReference>
<dbReference type="PROSITE" id="PS51379">
    <property type="entry name" value="4FE4S_FER_2"/>
    <property type="match status" value="2"/>
</dbReference>
<feature type="transmembrane region" description="Helical" evidence="7">
    <location>
        <begin position="42"/>
        <end position="61"/>
    </location>
</feature>
<keyword evidence="7" id="KW-0472">Membrane</keyword>